<dbReference type="PANTHER" id="PTHR46077">
    <property type="entry name" value="E3 UBIQUITIN-PROTEIN LIGASE TOPORS"/>
    <property type="match status" value="1"/>
</dbReference>
<organism evidence="11 12">
    <name type="scientific">Pavo cristatus</name>
    <name type="common">Indian peafowl</name>
    <name type="synonym">Blue peafowl</name>
    <dbReference type="NCBI Taxonomy" id="9049"/>
    <lineage>
        <taxon>Eukaryota</taxon>
        <taxon>Metazoa</taxon>
        <taxon>Chordata</taxon>
        <taxon>Craniata</taxon>
        <taxon>Vertebrata</taxon>
        <taxon>Euteleostomi</taxon>
        <taxon>Archelosauria</taxon>
        <taxon>Archosauria</taxon>
        <taxon>Dinosauria</taxon>
        <taxon>Saurischia</taxon>
        <taxon>Theropoda</taxon>
        <taxon>Coelurosauria</taxon>
        <taxon>Aves</taxon>
        <taxon>Neognathae</taxon>
        <taxon>Galloanserae</taxon>
        <taxon>Galliformes</taxon>
        <taxon>Phasianidae</taxon>
        <taxon>Phasianinae</taxon>
        <taxon>Pavo</taxon>
    </lineage>
</organism>
<evidence type="ECO:0000256" key="9">
    <source>
        <dbReference type="PROSITE-ProRule" id="PRU00175"/>
    </source>
</evidence>
<dbReference type="PROSITE" id="PS50089">
    <property type="entry name" value="ZF_RING_2"/>
    <property type="match status" value="1"/>
</dbReference>
<feature type="domain" description="RING-type" evidence="10">
    <location>
        <begin position="15"/>
        <end position="54"/>
    </location>
</feature>
<evidence type="ECO:0000256" key="4">
    <source>
        <dbReference type="ARBA" id="ARBA00022723"/>
    </source>
</evidence>
<dbReference type="SMART" id="SM00184">
    <property type="entry name" value="RING"/>
    <property type="match status" value="1"/>
</dbReference>
<sequence length="72" mass="8119">ADNQSIPLHSEEWMCPICREVRQDIATASPCNHLFCVGCIQRWAQLRASCPLCRTAMKTIKVSVWGDNTVTQ</sequence>
<dbReference type="SUPFAM" id="SSF57850">
    <property type="entry name" value="RING/U-box"/>
    <property type="match status" value="1"/>
</dbReference>
<evidence type="ECO:0000256" key="6">
    <source>
        <dbReference type="ARBA" id="ARBA00022833"/>
    </source>
</evidence>
<dbReference type="EC" id="2.3.2.27" evidence="2"/>
<protein>
    <recommendedName>
        <fullName evidence="2">RING-type E3 ubiquitin transferase</fullName>
        <ecNumber evidence="2">2.3.2.27</ecNumber>
    </recommendedName>
</protein>
<dbReference type="InterPro" id="IPR001841">
    <property type="entry name" value="Znf_RING"/>
</dbReference>
<dbReference type="Ensembl" id="ENSPSTT00000025281.1">
    <property type="protein sequence ID" value="ENSPSTP00000024025.1"/>
    <property type="gene ID" value="ENSPSTG00000017722.1"/>
</dbReference>
<dbReference type="Proteomes" id="UP000694428">
    <property type="component" value="Unplaced"/>
</dbReference>
<dbReference type="AlphaFoldDB" id="A0A8C9G0R5"/>
<evidence type="ECO:0000256" key="5">
    <source>
        <dbReference type="ARBA" id="ARBA00022771"/>
    </source>
</evidence>
<dbReference type="InterPro" id="IPR017907">
    <property type="entry name" value="Znf_RING_CS"/>
</dbReference>
<keyword evidence="6" id="KW-0862">Zinc</keyword>
<proteinExistence type="predicted"/>
<dbReference type="InterPro" id="IPR013083">
    <property type="entry name" value="Znf_RING/FYVE/PHD"/>
</dbReference>
<reference evidence="11" key="2">
    <citation type="submission" date="2025-09" db="UniProtKB">
        <authorList>
            <consortium name="Ensembl"/>
        </authorList>
    </citation>
    <scope>IDENTIFICATION</scope>
</reference>
<evidence type="ECO:0000256" key="8">
    <source>
        <dbReference type="ARBA" id="ARBA00023163"/>
    </source>
</evidence>
<accession>A0A8C9G0R5</accession>
<evidence type="ECO:0000313" key="12">
    <source>
        <dbReference type="Proteomes" id="UP000694428"/>
    </source>
</evidence>
<keyword evidence="12" id="KW-1185">Reference proteome</keyword>
<dbReference type="GO" id="GO:0006513">
    <property type="term" value="P:protein monoubiquitination"/>
    <property type="evidence" value="ECO:0007669"/>
    <property type="project" value="TreeGrafter"/>
</dbReference>
<dbReference type="PROSITE" id="PS00518">
    <property type="entry name" value="ZF_RING_1"/>
    <property type="match status" value="1"/>
</dbReference>
<dbReference type="Gene3D" id="3.30.40.10">
    <property type="entry name" value="Zinc/RING finger domain, C3HC4 (zinc finger)"/>
    <property type="match status" value="1"/>
</dbReference>
<dbReference type="GO" id="GO:0008270">
    <property type="term" value="F:zinc ion binding"/>
    <property type="evidence" value="ECO:0007669"/>
    <property type="project" value="UniProtKB-KW"/>
</dbReference>
<keyword evidence="3" id="KW-0808">Transferase</keyword>
<comment type="catalytic activity">
    <reaction evidence="1">
        <text>S-ubiquitinyl-[E2 ubiquitin-conjugating enzyme]-L-cysteine + [acceptor protein]-L-lysine = [E2 ubiquitin-conjugating enzyme]-L-cysteine + N(6)-ubiquitinyl-[acceptor protein]-L-lysine.</text>
        <dbReference type="EC" id="2.3.2.27"/>
    </reaction>
</comment>
<reference evidence="11" key="1">
    <citation type="submission" date="2025-08" db="UniProtKB">
        <authorList>
            <consortium name="Ensembl"/>
        </authorList>
    </citation>
    <scope>IDENTIFICATION</scope>
</reference>
<dbReference type="PANTHER" id="PTHR46077:SF1">
    <property type="entry name" value="TOP1 BINDING ARGININE_SERINE RICH PROTEIN, E3 UBIQUITIN LIGASE"/>
    <property type="match status" value="1"/>
</dbReference>
<dbReference type="GO" id="GO:0000209">
    <property type="term" value="P:protein polyubiquitination"/>
    <property type="evidence" value="ECO:0007669"/>
    <property type="project" value="TreeGrafter"/>
</dbReference>
<keyword evidence="7" id="KW-0805">Transcription regulation</keyword>
<evidence type="ECO:0000256" key="7">
    <source>
        <dbReference type="ARBA" id="ARBA00023015"/>
    </source>
</evidence>
<evidence type="ECO:0000313" key="11">
    <source>
        <dbReference type="Ensembl" id="ENSPSTP00000024025.1"/>
    </source>
</evidence>
<evidence type="ECO:0000256" key="1">
    <source>
        <dbReference type="ARBA" id="ARBA00000900"/>
    </source>
</evidence>
<dbReference type="Pfam" id="PF13639">
    <property type="entry name" value="zf-RING_2"/>
    <property type="match status" value="1"/>
</dbReference>
<evidence type="ECO:0000259" key="10">
    <source>
        <dbReference type="PROSITE" id="PS50089"/>
    </source>
</evidence>
<keyword evidence="4" id="KW-0479">Metal-binding</keyword>
<dbReference type="GO" id="GO:0061630">
    <property type="term" value="F:ubiquitin protein ligase activity"/>
    <property type="evidence" value="ECO:0007669"/>
    <property type="project" value="UniProtKB-EC"/>
</dbReference>
<name>A0A8C9G0R5_PAVCR</name>
<keyword evidence="8" id="KW-0804">Transcription</keyword>
<evidence type="ECO:0000256" key="2">
    <source>
        <dbReference type="ARBA" id="ARBA00012483"/>
    </source>
</evidence>
<keyword evidence="5 9" id="KW-0863">Zinc-finger</keyword>
<evidence type="ECO:0000256" key="3">
    <source>
        <dbReference type="ARBA" id="ARBA00022679"/>
    </source>
</evidence>